<dbReference type="AlphaFoldDB" id="F6I480"/>
<name>F6I480_VITVI</name>
<protein>
    <submittedName>
        <fullName evidence="1">Uncharacterized protein</fullName>
    </submittedName>
</protein>
<dbReference type="HOGENOM" id="CLU_3393185_0_0_1"/>
<dbReference type="Proteomes" id="UP000009183">
    <property type="component" value="Chromosome 18"/>
</dbReference>
<reference evidence="2" key="1">
    <citation type="journal article" date="2007" name="Nature">
        <title>The grapevine genome sequence suggests ancestral hexaploidization in major angiosperm phyla.</title>
        <authorList>
            <consortium name="The French-Italian Public Consortium for Grapevine Genome Characterization."/>
            <person name="Jaillon O."/>
            <person name="Aury J.-M."/>
            <person name="Noel B."/>
            <person name="Policriti A."/>
            <person name="Clepet C."/>
            <person name="Casagrande A."/>
            <person name="Choisne N."/>
            <person name="Aubourg S."/>
            <person name="Vitulo N."/>
            <person name="Jubin C."/>
            <person name="Vezzi A."/>
            <person name="Legeai F."/>
            <person name="Hugueney P."/>
            <person name="Dasilva C."/>
            <person name="Horner D."/>
            <person name="Mica E."/>
            <person name="Jublot D."/>
            <person name="Poulain J."/>
            <person name="Bruyere C."/>
            <person name="Billault A."/>
            <person name="Segurens B."/>
            <person name="Gouyvenoux M."/>
            <person name="Ugarte E."/>
            <person name="Cattonaro F."/>
            <person name="Anthouard V."/>
            <person name="Vico V."/>
            <person name="Del Fabbro C."/>
            <person name="Alaux M."/>
            <person name="Di Gaspero G."/>
            <person name="Dumas V."/>
            <person name="Felice N."/>
            <person name="Paillard S."/>
            <person name="Juman I."/>
            <person name="Moroldo M."/>
            <person name="Scalabrin S."/>
            <person name="Canaguier A."/>
            <person name="Le Clainche I."/>
            <person name="Malacrida G."/>
            <person name="Durand E."/>
            <person name="Pesole G."/>
            <person name="Laucou V."/>
            <person name="Chatelet P."/>
            <person name="Merdinoglu D."/>
            <person name="Delledonne M."/>
            <person name="Pezzotti M."/>
            <person name="Lecharny A."/>
            <person name="Scarpelli C."/>
            <person name="Artiguenave F."/>
            <person name="Pe M.E."/>
            <person name="Valle G."/>
            <person name="Morgante M."/>
            <person name="Caboche M."/>
            <person name="Adam-Blondon A.-F."/>
            <person name="Weissenbach J."/>
            <person name="Quetier F."/>
            <person name="Wincker P."/>
        </authorList>
    </citation>
    <scope>NUCLEOTIDE SEQUENCE [LARGE SCALE GENOMIC DNA]</scope>
    <source>
        <strain evidence="2">cv. Pinot noir / PN40024</strain>
    </source>
</reference>
<sequence length="32" mass="3489">MASYLPHSLKIQYVATVIGNLTLALEVRSRSG</sequence>
<dbReference type="EMBL" id="FN596744">
    <property type="protein sequence ID" value="CCB61660.1"/>
    <property type="molecule type" value="Genomic_DNA"/>
</dbReference>
<gene>
    <name evidence="1" type="ordered locus">VIT_18s0041g01480</name>
</gene>
<proteinExistence type="predicted"/>
<accession>F6I480</accession>
<dbReference type="PaxDb" id="29760-VIT_18s0041g01480.t01"/>
<keyword evidence="2" id="KW-1185">Reference proteome</keyword>
<evidence type="ECO:0000313" key="2">
    <source>
        <dbReference type="Proteomes" id="UP000009183"/>
    </source>
</evidence>
<evidence type="ECO:0000313" key="1">
    <source>
        <dbReference type="EMBL" id="CCB61660.1"/>
    </source>
</evidence>
<organism evidence="1 2">
    <name type="scientific">Vitis vinifera</name>
    <name type="common">Grape</name>
    <dbReference type="NCBI Taxonomy" id="29760"/>
    <lineage>
        <taxon>Eukaryota</taxon>
        <taxon>Viridiplantae</taxon>
        <taxon>Streptophyta</taxon>
        <taxon>Embryophyta</taxon>
        <taxon>Tracheophyta</taxon>
        <taxon>Spermatophyta</taxon>
        <taxon>Magnoliopsida</taxon>
        <taxon>eudicotyledons</taxon>
        <taxon>Gunneridae</taxon>
        <taxon>Pentapetalae</taxon>
        <taxon>rosids</taxon>
        <taxon>Vitales</taxon>
        <taxon>Vitaceae</taxon>
        <taxon>Viteae</taxon>
        <taxon>Vitis</taxon>
    </lineage>
</organism>
<dbReference type="InParanoid" id="F6I480"/>